<feature type="region of interest" description="Disordered" evidence="1">
    <location>
        <begin position="39"/>
        <end position="66"/>
    </location>
</feature>
<dbReference type="AlphaFoldDB" id="A0A0D7K7W7"/>
<accession>A0A0D7K7W7</accession>
<evidence type="ECO:0000313" key="2">
    <source>
        <dbReference type="EMBL" id="KJA10099.1"/>
    </source>
</evidence>
<proteinExistence type="predicted"/>
<feature type="compositionally biased region" description="Basic residues" evidence="1">
    <location>
        <begin position="47"/>
        <end position="57"/>
    </location>
</feature>
<evidence type="ECO:0000313" key="3">
    <source>
        <dbReference type="Proteomes" id="UP000032566"/>
    </source>
</evidence>
<dbReference type="Proteomes" id="UP000032566">
    <property type="component" value="Unassembled WGS sequence"/>
</dbReference>
<gene>
    <name evidence="2" type="ORF">RP29_13150</name>
</gene>
<dbReference type="EMBL" id="JXYQ01000041">
    <property type="protein sequence ID" value="KJA10099.1"/>
    <property type="molecule type" value="Genomic_DNA"/>
</dbReference>
<dbReference type="PATRIC" id="fig|80878.5.peg.2402"/>
<comment type="caution">
    <text evidence="2">The sequence shown here is derived from an EMBL/GenBank/DDBJ whole genome shotgun (WGS) entry which is preliminary data.</text>
</comment>
<reference evidence="2 3" key="1">
    <citation type="submission" date="2014-12" db="EMBL/GenBank/DDBJ databases">
        <title>Isolation of bacteria from lake water.</title>
        <authorList>
            <person name="Sheng K.-Y."/>
            <person name="Chin P.-S."/>
            <person name="Chan K.-G."/>
            <person name="Tan G.S."/>
        </authorList>
    </citation>
    <scope>NUCLEOTIDE SEQUENCE [LARGE SCALE GENOMIC DNA]</scope>
    <source>
        <strain evidence="2 3">KY4</strain>
    </source>
</reference>
<keyword evidence="3" id="KW-1185">Reference proteome</keyword>
<sequence>MSALRDLGLIRLNPENSRHHEHVEGMDFAQVALAALAKADPGNAHGSKSHTGRKPRFPRPLPKGRD</sequence>
<name>A0A0D7K7W7_9BURK</name>
<organism evidence="2 3">
    <name type="scientific">Acidovorax temperans</name>
    <dbReference type="NCBI Taxonomy" id="80878"/>
    <lineage>
        <taxon>Bacteria</taxon>
        <taxon>Pseudomonadati</taxon>
        <taxon>Pseudomonadota</taxon>
        <taxon>Betaproteobacteria</taxon>
        <taxon>Burkholderiales</taxon>
        <taxon>Comamonadaceae</taxon>
        <taxon>Acidovorax</taxon>
    </lineage>
</organism>
<evidence type="ECO:0000256" key="1">
    <source>
        <dbReference type="SAM" id="MobiDB-lite"/>
    </source>
</evidence>
<protein>
    <submittedName>
        <fullName evidence="2">Uncharacterized protein</fullName>
    </submittedName>
</protein>